<feature type="domain" description="Helix-turn-helix conjugative transposon-like" evidence="1">
    <location>
        <begin position="5"/>
        <end position="58"/>
    </location>
</feature>
<gene>
    <name evidence="2" type="ORF">CE91St55_04870</name>
    <name evidence="3" type="ORF">DXD79_32390</name>
</gene>
<organism evidence="3 4">
    <name type="scientific">Hungatella hathewayi</name>
    <dbReference type="NCBI Taxonomy" id="154046"/>
    <lineage>
        <taxon>Bacteria</taxon>
        <taxon>Bacillati</taxon>
        <taxon>Bacillota</taxon>
        <taxon>Clostridia</taxon>
        <taxon>Lachnospirales</taxon>
        <taxon>Lachnospiraceae</taxon>
        <taxon>Hungatella</taxon>
    </lineage>
</organism>
<dbReference type="GO" id="GO:0003700">
    <property type="term" value="F:DNA-binding transcription factor activity"/>
    <property type="evidence" value="ECO:0007669"/>
    <property type="project" value="InterPro"/>
</dbReference>
<evidence type="ECO:0000313" key="4">
    <source>
        <dbReference type="Proteomes" id="UP000263014"/>
    </source>
</evidence>
<dbReference type="Gene3D" id="1.10.1740.10">
    <property type="match status" value="1"/>
</dbReference>
<dbReference type="Proteomes" id="UP001055091">
    <property type="component" value="Unassembled WGS sequence"/>
</dbReference>
<dbReference type="EMBL" id="BQNJ01000001">
    <property type="protein sequence ID" value="GKG98505.1"/>
    <property type="molecule type" value="Genomic_DNA"/>
</dbReference>
<dbReference type="InterPro" id="IPR013325">
    <property type="entry name" value="RNA_pol_sigma_r2"/>
</dbReference>
<reference evidence="2" key="2">
    <citation type="submission" date="2022-01" db="EMBL/GenBank/DDBJ databases">
        <title>Novel bile acid biosynthetic pathways are enriched in the microbiome of centenarians.</title>
        <authorList>
            <person name="Sato Y."/>
            <person name="Atarashi K."/>
            <person name="Plichta R.D."/>
            <person name="Arai Y."/>
            <person name="Sasajima S."/>
            <person name="Kearney M.S."/>
            <person name="Suda W."/>
            <person name="Takeshita K."/>
            <person name="Sasaki T."/>
            <person name="Okamoto S."/>
            <person name="Skelly N.A."/>
            <person name="Okamura Y."/>
            <person name="Vlamakis H."/>
            <person name="Li Y."/>
            <person name="Tanoue T."/>
            <person name="Takei H."/>
            <person name="Nittono H."/>
            <person name="Narushima S."/>
            <person name="Irie J."/>
            <person name="Itoh H."/>
            <person name="Moriya K."/>
            <person name="Sugiura Y."/>
            <person name="Suematsu M."/>
            <person name="Moritoki N."/>
            <person name="Shibata S."/>
            <person name="Littman R.D."/>
            <person name="Fischbach A.M."/>
            <person name="Uwamino Y."/>
            <person name="Inoue T."/>
            <person name="Honda A."/>
            <person name="Hattori M."/>
            <person name="Murai T."/>
            <person name="Xavier J.R."/>
            <person name="Hirose N."/>
            <person name="Honda K."/>
        </authorList>
    </citation>
    <scope>NUCLEOTIDE SEQUENCE</scope>
    <source>
        <strain evidence="2">CE91-St55</strain>
    </source>
</reference>
<sequence length="60" mass="7243">MEFEQLLQRAKESDEWAFEQIFKMYRPLLLKQAIGDNGLDEDLYQELSRTLYICIQKFPV</sequence>
<accession>A0A374NWK9</accession>
<proteinExistence type="predicted"/>
<dbReference type="AlphaFoldDB" id="A0A374NWK9"/>
<evidence type="ECO:0000313" key="3">
    <source>
        <dbReference type="EMBL" id="RGI95221.1"/>
    </source>
</evidence>
<dbReference type="Proteomes" id="UP000263014">
    <property type="component" value="Unassembled WGS sequence"/>
</dbReference>
<name>A0A374NWK9_9FIRM</name>
<protein>
    <submittedName>
        <fullName evidence="3">Helix-turn-helix domain-containing protein</fullName>
    </submittedName>
</protein>
<dbReference type="RefSeq" id="WP_117624122.1">
    <property type="nucleotide sequence ID" value="NZ_BQNJ01000001.1"/>
</dbReference>
<dbReference type="EMBL" id="QSON01000033">
    <property type="protein sequence ID" value="RGI95221.1"/>
    <property type="molecule type" value="Genomic_DNA"/>
</dbReference>
<comment type="caution">
    <text evidence="3">The sequence shown here is derived from an EMBL/GenBank/DDBJ whole genome shotgun (WGS) entry which is preliminary data.</text>
</comment>
<dbReference type="InterPro" id="IPR024760">
    <property type="entry name" value="HTH_dom_conjug_TS-like"/>
</dbReference>
<reference evidence="3 4" key="1">
    <citation type="submission" date="2018-08" db="EMBL/GenBank/DDBJ databases">
        <title>A genome reference for cultivated species of the human gut microbiota.</title>
        <authorList>
            <person name="Zou Y."/>
            <person name="Xue W."/>
            <person name="Luo G."/>
        </authorList>
    </citation>
    <scope>NUCLEOTIDE SEQUENCE [LARGE SCALE GENOMIC DNA]</scope>
    <source>
        <strain evidence="3 4">TM09-12</strain>
    </source>
</reference>
<evidence type="ECO:0000313" key="2">
    <source>
        <dbReference type="EMBL" id="GKG98505.1"/>
    </source>
</evidence>
<dbReference type="Pfam" id="PF12645">
    <property type="entry name" value="HTH_16"/>
    <property type="match status" value="1"/>
</dbReference>
<dbReference type="GO" id="GO:0006352">
    <property type="term" value="P:DNA-templated transcription initiation"/>
    <property type="evidence" value="ECO:0007669"/>
    <property type="project" value="InterPro"/>
</dbReference>
<evidence type="ECO:0000259" key="1">
    <source>
        <dbReference type="Pfam" id="PF12645"/>
    </source>
</evidence>
<dbReference type="SUPFAM" id="SSF88946">
    <property type="entry name" value="Sigma2 domain of RNA polymerase sigma factors"/>
    <property type="match status" value="1"/>
</dbReference>